<proteinExistence type="predicted"/>
<name>A0A087UCM3_STEMI</name>
<dbReference type="Proteomes" id="UP000054359">
    <property type="component" value="Unassembled WGS sequence"/>
</dbReference>
<sequence length="55" mass="6710">MWTVVIKTMLAFYGMQQQSCLMYNMLLLLGQQRSFIFLRQQRSHLSVQKRHMNHH</sequence>
<gene>
    <name evidence="1" type="ORF">X975_12778</name>
</gene>
<evidence type="ECO:0000313" key="1">
    <source>
        <dbReference type="EMBL" id="KFM75112.1"/>
    </source>
</evidence>
<protein>
    <submittedName>
        <fullName evidence="1">Uncharacterized protein</fullName>
    </submittedName>
</protein>
<feature type="non-terminal residue" evidence="1">
    <location>
        <position position="55"/>
    </location>
</feature>
<dbReference type="AlphaFoldDB" id="A0A087UCM3"/>
<evidence type="ECO:0000313" key="2">
    <source>
        <dbReference type="Proteomes" id="UP000054359"/>
    </source>
</evidence>
<accession>A0A087UCM3</accession>
<dbReference type="EMBL" id="KK119222">
    <property type="protein sequence ID" value="KFM75112.1"/>
    <property type="molecule type" value="Genomic_DNA"/>
</dbReference>
<keyword evidence="2" id="KW-1185">Reference proteome</keyword>
<reference evidence="1 2" key="1">
    <citation type="submission" date="2013-11" db="EMBL/GenBank/DDBJ databases">
        <title>Genome sequencing of Stegodyphus mimosarum.</title>
        <authorList>
            <person name="Bechsgaard J."/>
        </authorList>
    </citation>
    <scope>NUCLEOTIDE SEQUENCE [LARGE SCALE GENOMIC DNA]</scope>
</reference>
<organism evidence="1 2">
    <name type="scientific">Stegodyphus mimosarum</name>
    <name type="common">African social velvet spider</name>
    <dbReference type="NCBI Taxonomy" id="407821"/>
    <lineage>
        <taxon>Eukaryota</taxon>
        <taxon>Metazoa</taxon>
        <taxon>Ecdysozoa</taxon>
        <taxon>Arthropoda</taxon>
        <taxon>Chelicerata</taxon>
        <taxon>Arachnida</taxon>
        <taxon>Araneae</taxon>
        <taxon>Araneomorphae</taxon>
        <taxon>Entelegynae</taxon>
        <taxon>Eresoidea</taxon>
        <taxon>Eresidae</taxon>
        <taxon>Stegodyphus</taxon>
    </lineage>
</organism>